<comment type="similarity">
    <text evidence="2">Belongs to the ustYa family.</text>
</comment>
<evidence type="ECO:0000256" key="3">
    <source>
        <dbReference type="SAM" id="MobiDB-lite"/>
    </source>
</evidence>
<evidence type="ECO:0000313" key="5">
    <source>
        <dbReference type="EMBL" id="KAF2661114.1"/>
    </source>
</evidence>
<dbReference type="AlphaFoldDB" id="A0A6A6TR61"/>
<dbReference type="InterPro" id="IPR036389">
    <property type="entry name" value="RNase_III_sf"/>
</dbReference>
<dbReference type="GO" id="GO:0006396">
    <property type="term" value="P:RNA processing"/>
    <property type="evidence" value="ECO:0007669"/>
    <property type="project" value="InterPro"/>
</dbReference>
<sequence length="555" mass="62115">MANSSTRCVSGRLRFGIFSLHAPAGDAIRYTTVKSADGYDEDLQGFPSEAHDKAWLKLVSPALSRVSYEEMQLGREDPDHSVAVADGGGGYMASLGVFHELHCLRRLKLYLHKEHYYPKLAHGSEEGTYELHHLDHCLEAIRLSLMCAGNTALYSFQWPESSEKISRLGCPKPRNHQPIDDSVPSHLDGELLKYHQTPMSKARKLRRQAESLAKQALKASPPTPHAAFKRFTPDPAPVVKSDAPTPTVKPGAPAPVIKPVASAPVVKPVALAPANKPAPASIKTQKSSIAAFLRSRLYHLGNWLGTHQWQHFGPTTKTQESSLAASFRSRLYNSWNSLWGHQRQHFGPTCRIQDLFRRRDYIYLVLASQQLQWLYRPPSLHHDIFKVAEKVFQIEEIIGYTFKNRLRCVEALKLSGGNHPLYFNGTIHPVADNKRLALLGDRALSMALCEMWYHAGHTPQEYTQMEIATITRRKLGVLGWNLKLHDLILRDNGLTGNPGNDMIAETIEAVLGAVYVDSKQSLPAVTAVIKTLKLDKHPFLQARLDEMDQHSDVDL</sequence>
<accession>A0A6A6TR61</accession>
<dbReference type="OrthoDB" id="67027at2759"/>
<dbReference type="SMART" id="SM00535">
    <property type="entry name" value="RIBOc"/>
    <property type="match status" value="1"/>
</dbReference>
<gene>
    <name evidence="5" type="ORF">K491DRAFT_711028</name>
</gene>
<dbReference type="PROSITE" id="PS50142">
    <property type="entry name" value="RNASE_3_2"/>
    <property type="match status" value="1"/>
</dbReference>
<name>A0A6A6TR61_9PLEO</name>
<evidence type="ECO:0000256" key="2">
    <source>
        <dbReference type="ARBA" id="ARBA00035112"/>
    </source>
</evidence>
<dbReference type="InterPro" id="IPR000999">
    <property type="entry name" value="RNase_III_dom"/>
</dbReference>
<dbReference type="PANTHER" id="PTHR33365:SF4">
    <property type="entry name" value="CYCLOCHLOROTINE BIOSYNTHESIS PROTEIN O"/>
    <property type="match status" value="1"/>
</dbReference>
<dbReference type="Pfam" id="PF00636">
    <property type="entry name" value="Ribonuclease_3"/>
    <property type="match status" value="1"/>
</dbReference>
<comment type="pathway">
    <text evidence="1">Mycotoxin biosynthesis.</text>
</comment>
<dbReference type="SUPFAM" id="SSF69065">
    <property type="entry name" value="RNase III domain-like"/>
    <property type="match status" value="1"/>
</dbReference>
<keyword evidence="6" id="KW-1185">Reference proteome</keyword>
<dbReference type="CDD" id="cd00593">
    <property type="entry name" value="RIBOc"/>
    <property type="match status" value="1"/>
</dbReference>
<dbReference type="InterPro" id="IPR021765">
    <property type="entry name" value="UstYa-like"/>
</dbReference>
<dbReference type="PANTHER" id="PTHR33365">
    <property type="entry name" value="YALI0B05434P"/>
    <property type="match status" value="1"/>
</dbReference>
<dbReference type="GO" id="GO:0043386">
    <property type="term" value="P:mycotoxin biosynthetic process"/>
    <property type="evidence" value="ECO:0007669"/>
    <property type="project" value="InterPro"/>
</dbReference>
<dbReference type="GO" id="GO:0004525">
    <property type="term" value="F:ribonuclease III activity"/>
    <property type="evidence" value="ECO:0007669"/>
    <property type="project" value="InterPro"/>
</dbReference>
<evidence type="ECO:0000259" key="4">
    <source>
        <dbReference type="PROSITE" id="PS50142"/>
    </source>
</evidence>
<dbReference type="Proteomes" id="UP000799324">
    <property type="component" value="Unassembled WGS sequence"/>
</dbReference>
<evidence type="ECO:0000313" key="6">
    <source>
        <dbReference type="Proteomes" id="UP000799324"/>
    </source>
</evidence>
<evidence type="ECO:0000256" key="1">
    <source>
        <dbReference type="ARBA" id="ARBA00004685"/>
    </source>
</evidence>
<dbReference type="Gene3D" id="1.10.1520.10">
    <property type="entry name" value="Ribonuclease III domain"/>
    <property type="match status" value="1"/>
</dbReference>
<dbReference type="EMBL" id="MU004295">
    <property type="protein sequence ID" value="KAF2661114.1"/>
    <property type="molecule type" value="Genomic_DNA"/>
</dbReference>
<proteinExistence type="inferred from homology"/>
<dbReference type="Pfam" id="PF11807">
    <property type="entry name" value="UstYa"/>
    <property type="match status" value="1"/>
</dbReference>
<protein>
    <recommendedName>
        <fullName evidence="4">RNase III domain-containing protein</fullName>
    </recommendedName>
</protein>
<feature type="domain" description="RNase III" evidence="4">
    <location>
        <begin position="391"/>
        <end position="519"/>
    </location>
</feature>
<organism evidence="5 6">
    <name type="scientific">Lophiostoma macrostomum CBS 122681</name>
    <dbReference type="NCBI Taxonomy" id="1314788"/>
    <lineage>
        <taxon>Eukaryota</taxon>
        <taxon>Fungi</taxon>
        <taxon>Dikarya</taxon>
        <taxon>Ascomycota</taxon>
        <taxon>Pezizomycotina</taxon>
        <taxon>Dothideomycetes</taxon>
        <taxon>Pleosporomycetidae</taxon>
        <taxon>Pleosporales</taxon>
        <taxon>Lophiostomataceae</taxon>
        <taxon>Lophiostoma</taxon>
    </lineage>
</organism>
<reference evidence="5" key="1">
    <citation type="journal article" date="2020" name="Stud. Mycol.">
        <title>101 Dothideomycetes genomes: a test case for predicting lifestyles and emergence of pathogens.</title>
        <authorList>
            <person name="Haridas S."/>
            <person name="Albert R."/>
            <person name="Binder M."/>
            <person name="Bloem J."/>
            <person name="Labutti K."/>
            <person name="Salamov A."/>
            <person name="Andreopoulos B."/>
            <person name="Baker S."/>
            <person name="Barry K."/>
            <person name="Bills G."/>
            <person name="Bluhm B."/>
            <person name="Cannon C."/>
            <person name="Castanera R."/>
            <person name="Culley D."/>
            <person name="Daum C."/>
            <person name="Ezra D."/>
            <person name="Gonzalez J."/>
            <person name="Henrissat B."/>
            <person name="Kuo A."/>
            <person name="Liang C."/>
            <person name="Lipzen A."/>
            <person name="Lutzoni F."/>
            <person name="Magnuson J."/>
            <person name="Mondo S."/>
            <person name="Nolan M."/>
            <person name="Ohm R."/>
            <person name="Pangilinan J."/>
            <person name="Park H.-J."/>
            <person name="Ramirez L."/>
            <person name="Alfaro M."/>
            <person name="Sun H."/>
            <person name="Tritt A."/>
            <person name="Yoshinaga Y."/>
            <person name="Zwiers L.-H."/>
            <person name="Turgeon B."/>
            <person name="Goodwin S."/>
            <person name="Spatafora J."/>
            <person name="Crous P."/>
            <person name="Grigoriev I."/>
        </authorList>
    </citation>
    <scope>NUCLEOTIDE SEQUENCE</scope>
    <source>
        <strain evidence="5">CBS 122681</strain>
    </source>
</reference>
<feature type="region of interest" description="Disordered" evidence="3">
    <location>
        <begin position="216"/>
        <end position="252"/>
    </location>
</feature>